<proteinExistence type="predicted"/>
<organism evidence="5 6">
    <name type="scientific">Tahibacter soli</name>
    <dbReference type="NCBI Taxonomy" id="2983605"/>
    <lineage>
        <taxon>Bacteria</taxon>
        <taxon>Pseudomonadati</taxon>
        <taxon>Pseudomonadota</taxon>
        <taxon>Gammaproteobacteria</taxon>
        <taxon>Lysobacterales</taxon>
        <taxon>Rhodanobacteraceae</taxon>
        <taxon>Tahibacter</taxon>
    </lineage>
</organism>
<name>A0A9X4BHP9_9GAMM</name>
<keyword evidence="2" id="KW-0285">Flavoprotein</keyword>
<comment type="caution">
    <text evidence="5">The sequence shown here is derived from an EMBL/GenBank/DDBJ whole genome shotgun (WGS) entry which is preliminary data.</text>
</comment>
<dbReference type="Proteomes" id="UP001139971">
    <property type="component" value="Unassembled WGS sequence"/>
</dbReference>
<keyword evidence="6" id="KW-1185">Reference proteome</keyword>
<dbReference type="Pfam" id="PF01494">
    <property type="entry name" value="FAD_binding_3"/>
    <property type="match status" value="1"/>
</dbReference>
<evidence type="ECO:0000259" key="4">
    <source>
        <dbReference type="Pfam" id="PF01494"/>
    </source>
</evidence>
<dbReference type="InterPro" id="IPR050641">
    <property type="entry name" value="RIFMO-like"/>
</dbReference>
<dbReference type="Gene3D" id="3.40.30.120">
    <property type="match status" value="1"/>
</dbReference>
<gene>
    <name evidence="5" type="ORF">OD750_008865</name>
</gene>
<evidence type="ECO:0000313" key="5">
    <source>
        <dbReference type="EMBL" id="MDC8012658.1"/>
    </source>
</evidence>
<evidence type="ECO:0000256" key="1">
    <source>
        <dbReference type="ARBA" id="ARBA00001974"/>
    </source>
</evidence>
<dbReference type="Gene3D" id="3.30.70.2450">
    <property type="match status" value="1"/>
</dbReference>
<comment type="cofactor">
    <cofactor evidence="1">
        <name>FAD</name>
        <dbReference type="ChEBI" id="CHEBI:57692"/>
    </cofactor>
</comment>
<evidence type="ECO:0000256" key="2">
    <source>
        <dbReference type="ARBA" id="ARBA00022630"/>
    </source>
</evidence>
<dbReference type="Gene3D" id="3.50.50.60">
    <property type="entry name" value="FAD/NAD(P)-binding domain"/>
    <property type="match status" value="1"/>
</dbReference>
<feature type="domain" description="FAD-binding" evidence="4">
    <location>
        <begin position="24"/>
        <end position="358"/>
    </location>
</feature>
<dbReference type="GO" id="GO:0016709">
    <property type="term" value="F:oxidoreductase activity, acting on paired donors, with incorporation or reduction of molecular oxygen, NAD(P)H as one donor, and incorporation of one atom of oxygen"/>
    <property type="evidence" value="ECO:0007669"/>
    <property type="project" value="UniProtKB-ARBA"/>
</dbReference>
<protein>
    <submittedName>
        <fullName evidence="5">FAD-dependent monooxygenase</fullName>
    </submittedName>
</protein>
<keyword evidence="3" id="KW-0274">FAD</keyword>
<dbReference type="EMBL" id="JAOVZO020000014">
    <property type="protein sequence ID" value="MDC8012658.1"/>
    <property type="molecule type" value="Genomic_DNA"/>
</dbReference>
<keyword evidence="5" id="KW-0503">Monooxygenase</keyword>
<dbReference type="InterPro" id="IPR002938">
    <property type="entry name" value="FAD-bd"/>
</dbReference>
<dbReference type="RefSeq" id="WP_263545008.1">
    <property type="nucleotide sequence ID" value="NZ_JAOVZO020000014.1"/>
</dbReference>
<dbReference type="GO" id="GO:0071949">
    <property type="term" value="F:FAD binding"/>
    <property type="evidence" value="ECO:0007669"/>
    <property type="project" value="InterPro"/>
</dbReference>
<dbReference type="SUPFAM" id="SSF51905">
    <property type="entry name" value="FAD/NAD(P)-binding domain"/>
    <property type="match status" value="1"/>
</dbReference>
<dbReference type="AlphaFoldDB" id="A0A9X4BHP9"/>
<sequence length="518" mass="55617">MLSLNRRPLRVPTRSGEMNAIRHAVVIVGGGPTGLTLAGELALAGVDVAIVERRATQALAGARAGGLHSRTIEMLDQRGIAEQFLAEGQTAQVAGFAGVGFDISGFPTRHNYGLGLWQNHIERILAGWVAELPVTFYRGRDVTALAQDDSGVDVTLSDGGSLRAAYLVGCDGGRSFVRKAAGIDFPGWDPTTSSLLAEVELAQEPEWGIHRNALGVHSFGRLEYEIVDGKVVYFDRGPVRIMVTEATVGPATEPTLQDLSAALVAAHGTDYGVHSPTWISRFTDMTRQAATYRERRVLLAGDAAHVHAPDGGQGLNTGMQDAMNLGWKLAQVINGISPESLLDTYHAERHPVAARVLRITMASIALRRPDERTTALRDTVAEIVGMDEPRKRFAAMMTGLDIRYDLGDGHPLLGRRMPDLDVTTVGGPLRVYTLLHAARPLLLNFGEPRAFDIGPWANRVTSVDVRYAGAWELPVLGAVAAPGAVLIRPDGYVAWVGDRTAQGLVDALTTWFGPQAAA</sequence>
<dbReference type="PRINTS" id="PR00420">
    <property type="entry name" value="RNGMNOXGNASE"/>
</dbReference>
<dbReference type="NCBIfam" id="NF005303">
    <property type="entry name" value="PRK06834.1"/>
    <property type="match status" value="1"/>
</dbReference>
<evidence type="ECO:0000313" key="6">
    <source>
        <dbReference type="Proteomes" id="UP001139971"/>
    </source>
</evidence>
<keyword evidence="5" id="KW-0560">Oxidoreductase</keyword>
<dbReference type="Pfam" id="PF21274">
    <property type="entry name" value="Rng_hyd_C"/>
    <property type="match status" value="1"/>
</dbReference>
<accession>A0A9X4BHP9</accession>
<dbReference type="InterPro" id="IPR036188">
    <property type="entry name" value="FAD/NAD-bd_sf"/>
</dbReference>
<dbReference type="PANTHER" id="PTHR43004">
    <property type="entry name" value="TRK SYSTEM POTASSIUM UPTAKE PROTEIN"/>
    <property type="match status" value="1"/>
</dbReference>
<evidence type="ECO:0000256" key="3">
    <source>
        <dbReference type="ARBA" id="ARBA00022827"/>
    </source>
</evidence>
<reference evidence="5" key="1">
    <citation type="submission" date="2023-02" db="EMBL/GenBank/DDBJ databases">
        <title>Tahibacter soli sp. nov. isolated from soil.</title>
        <authorList>
            <person name="Baek J.H."/>
            <person name="Lee J.K."/>
            <person name="Choi D.G."/>
            <person name="Jeon C.O."/>
        </authorList>
    </citation>
    <scope>NUCLEOTIDE SEQUENCE</scope>
    <source>
        <strain evidence="5">BL</strain>
    </source>
</reference>
<dbReference type="PANTHER" id="PTHR43004:SF19">
    <property type="entry name" value="BINDING MONOOXYGENASE, PUTATIVE (JCVI)-RELATED"/>
    <property type="match status" value="1"/>
</dbReference>